<dbReference type="EMBL" id="CP095045">
    <property type="protein sequence ID" value="UOQ56780.1"/>
    <property type="molecule type" value="Genomic_DNA"/>
</dbReference>
<dbReference type="InterPro" id="IPR020568">
    <property type="entry name" value="Ribosomal_Su5_D2-typ_SF"/>
</dbReference>
<dbReference type="Gene3D" id="3.30.70.890">
    <property type="entry name" value="GHMP kinase, C-terminal domain"/>
    <property type="match status" value="1"/>
</dbReference>
<evidence type="ECO:0000256" key="1">
    <source>
        <dbReference type="ARBA" id="ARBA00005017"/>
    </source>
</evidence>
<accession>A0ABY4FJV2</accession>
<keyword evidence="3 9" id="KW-0808">Transferase</keyword>
<dbReference type="Pfam" id="PF00288">
    <property type="entry name" value="GHMP_kinases_N"/>
    <property type="match status" value="1"/>
</dbReference>
<comment type="pathway">
    <text evidence="1">Isoprenoid biosynthesis; isopentenyl diphosphate biosynthesis via mevalonate pathway; isopentenyl diphosphate from (R)-mevalonate: step 2/3.</text>
</comment>
<dbReference type="NCBIfam" id="TIGR01220">
    <property type="entry name" value="Pmev_kin_Gr_pos"/>
    <property type="match status" value="1"/>
</dbReference>
<evidence type="ECO:0000256" key="3">
    <source>
        <dbReference type="ARBA" id="ARBA00022679"/>
    </source>
</evidence>
<dbReference type="RefSeq" id="WP_244727237.1">
    <property type="nucleotide sequence ID" value="NZ_CP095045.1"/>
</dbReference>
<sequence length="369" mass="38886">MIETRAPGKLYIAGEYAVVDPGQPAVLVAVDRYITVGLAEGSELGRVRSSAYGRSPLVWVRDDASDRIVIEHQPTDYVFAAIGAVEQLRSELGLAPRYYDLDIGSELDDVSGRKFGLGSSAAVTTAVVAALDAFYGLELTRTERFKLALLATIEIAPKASGGDLAASAFGGWIRYSSPDREALRLHRSVHGVAATLAASGEWAGCGVTRLPDPDGLQFLVGWTGSPASTERLVDQVRHPGAGRSPRPYPEFTSDSRACVDALVEAFEQPEPAAQSRGALPTIRRARRVLQQLSASSGITIETAQLRTLCDVAERHGAAGKPSGAGGGDCGIVLADAGLGTAPILREWEANDIRRLSLAPHAATGSIDAC</sequence>
<dbReference type="EC" id="2.7.4.2" evidence="2"/>
<dbReference type="Proteomes" id="UP000831786">
    <property type="component" value="Chromosome"/>
</dbReference>
<evidence type="ECO:0000313" key="9">
    <source>
        <dbReference type="EMBL" id="UOQ56780.1"/>
    </source>
</evidence>
<feature type="domain" description="GHMP kinase C-terminal" evidence="8">
    <location>
        <begin position="287"/>
        <end position="335"/>
    </location>
</feature>
<dbReference type="InterPro" id="IPR005917">
    <property type="entry name" value="Pmev_kinase_bact"/>
</dbReference>
<dbReference type="InterPro" id="IPR013750">
    <property type="entry name" value="GHMP_kinase_C_dom"/>
</dbReference>
<evidence type="ECO:0000259" key="8">
    <source>
        <dbReference type="Pfam" id="PF08544"/>
    </source>
</evidence>
<dbReference type="InterPro" id="IPR006204">
    <property type="entry name" value="GHMP_kinase_N_dom"/>
</dbReference>
<dbReference type="GO" id="GO:0004631">
    <property type="term" value="F:phosphomevalonate kinase activity"/>
    <property type="evidence" value="ECO:0007669"/>
    <property type="project" value="UniProtKB-EC"/>
</dbReference>
<dbReference type="InterPro" id="IPR014721">
    <property type="entry name" value="Ribsml_uS5_D2-typ_fold_subgr"/>
</dbReference>
<evidence type="ECO:0000256" key="5">
    <source>
        <dbReference type="ARBA" id="ARBA00022777"/>
    </source>
</evidence>
<evidence type="ECO:0000313" key="10">
    <source>
        <dbReference type="Proteomes" id="UP000831786"/>
    </source>
</evidence>
<organism evidence="9 10">
    <name type="scientific">Leucobacter allii</name>
    <dbReference type="NCBI Taxonomy" id="2932247"/>
    <lineage>
        <taxon>Bacteria</taxon>
        <taxon>Bacillati</taxon>
        <taxon>Actinomycetota</taxon>
        <taxon>Actinomycetes</taxon>
        <taxon>Micrococcales</taxon>
        <taxon>Microbacteriaceae</taxon>
        <taxon>Leucobacter</taxon>
    </lineage>
</organism>
<dbReference type="PANTHER" id="PTHR31814">
    <property type="match status" value="1"/>
</dbReference>
<protein>
    <recommendedName>
        <fullName evidence="2">phosphomevalonate kinase</fullName>
        <ecNumber evidence="2">2.7.4.2</ecNumber>
    </recommendedName>
</protein>
<keyword evidence="5 9" id="KW-0418">Kinase</keyword>
<name>A0ABY4FJV2_9MICO</name>
<evidence type="ECO:0000256" key="2">
    <source>
        <dbReference type="ARBA" id="ARBA00012958"/>
    </source>
</evidence>
<keyword evidence="6" id="KW-0067">ATP-binding</keyword>
<evidence type="ECO:0000256" key="4">
    <source>
        <dbReference type="ARBA" id="ARBA00022741"/>
    </source>
</evidence>
<dbReference type="SUPFAM" id="SSF55060">
    <property type="entry name" value="GHMP Kinase, C-terminal domain"/>
    <property type="match status" value="1"/>
</dbReference>
<dbReference type="InterPro" id="IPR036554">
    <property type="entry name" value="GHMP_kinase_C_sf"/>
</dbReference>
<reference evidence="9 10" key="1">
    <citation type="submission" date="2022-04" db="EMBL/GenBank/DDBJ databases">
        <title>Leucobacter sp. isolated from rhizosphere of garlic.</title>
        <authorList>
            <person name="Won M."/>
            <person name="Lee C.-M."/>
            <person name="Woen H.-Y."/>
            <person name="Kwon S.-W."/>
        </authorList>
    </citation>
    <scope>NUCLEOTIDE SEQUENCE [LARGE SCALE GENOMIC DNA]</scope>
    <source>
        <strain evidence="9 10">H21R-40</strain>
    </source>
</reference>
<dbReference type="SUPFAM" id="SSF54211">
    <property type="entry name" value="Ribosomal protein S5 domain 2-like"/>
    <property type="match status" value="1"/>
</dbReference>
<dbReference type="Pfam" id="PF08544">
    <property type="entry name" value="GHMP_kinases_C"/>
    <property type="match status" value="1"/>
</dbReference>
<dbReference type="PANTHER" id="PTHR31814:SF2">
    <property type="entry name" value="PHOSPHOMEVALONATE KINASE"/>
    <property type="match status" value="1"/>
</dbReference>
<feature type="domain" description="GHMP kinase N-terminal" evidence="7">
    <location>
        <begin position="82"/>
        <end position="171"/>
    </location>
</feature>
<evidence type="ECO:0000259" key="7">
    <source>
        <dbReference type="Pfam" id="PF00288"/>
    </source>
</evidence>
<gene>
    <name evidence="9" type="ORF">MUN78_14065</name>
</gene>
<keyword evidence="10" id="KW-1185">Reference proteome</keyword>
<keyword evidence="4" id="KW-0547">Nucleotide-binding</keyword>
<dbReference type="InterPro" id="IPR035102">
    <property type="entry name" value="Phosphomevalonate_kinase"/>
</dbReference>
<proteinExistence type="predicted"/>
<evidence type="ECO:0000256" key="6">
    <source>
        <dbReference type="ARBA" id="ARBA00022840"/>
    </source>
</evidence>
<dbReference type="PRINTS" id="PR00959">
    <property type="entry name" value="MEVGALKINASE"/>
</dbReference>
<dbReference type="Gene3D" id="3.30.230.10">
    <property type="match status" value="1"/>
</dbReference>